<dbReference type="EMBL" id="JAGETQ010000037">
    <property type="protein sequence ID" value="MBO1916145.1"/>
    <property type="molecule type" value="Genomic_DNA"/>
</dbReference>
<dbReference type="AlphaFoldDB" id="A0A939NC79"/>
<organism evidence="1 2">
    <name type="scientific">Providencia rettgeri</name>
    <dbReference type="NCBI Taxonomy" id="587"/>
    <lineage>
        <taxon>Bacteria</taxon>
        <taxon>Pseudomonadati</taxon>
        <taxon>Pseudomonadota</taxon>
        <taxon>Gammaproteobacteria</taxon>
        <taxon>Enterobacterales</taxon>
        <taxon>Morganellaceae</taxon>
        <taxon>Providencia</taxon>
    </lineage>
</organism>
<comment type="caution">
    <text evidence="1">The sequence shown here is derived from an EMBL/GenBank/DDBJ whole genome shotgun (WGS) entry which is preliminary data.</text>
</comment>
<name>A0A939NC79_PRORE</name>
<evidence type="ECO:0000313" key="1">
    <source>
        <dbReference type="EMBL" id="MBO1916145.1"/>
    </source>
</evidence>
<dbReference type="Proteomes" id="UP000664477">
    <property type="component" value="Unassembled WGS sequence"/>
</dbReference>
<reference evidence="1" key="1">
    <citation type="submission" date="2021-03" db="EMBL/GenBank/DDBJ databases">
        <title>Molecular epidemiology and mechanisms of colistin and carbapenem resistance in Enterobacteriaceae from clinical isolates, the environment and porcine samples in Pretoria, South Africa.</title>
        <authorList>
            <person name="Bogoshi D."/>
            <person name="Mbelle N.M."/>
            <person name="Naidoo V."/>
            <person name="Osei Sekyere J."/>
        </authorList>
    </citation>
    <scope>NUCLEOTIDE SEQUENCE</scope>
    <source>
        <strain evidence="1">C052</strain>
    </source>
</reference>
<proteinExistence type="predicted"/>
<sequence>MLPTENGYSLYMDDGQLYRLDKFGQKQLTIKFTNVGNKLCDVVLIQDKHSNLFKVNLQENRLTPVNPVKESSAGDDQIILPMGYQSEKHVIDAQNGDDTIINKGLESYVLLGGDGDDNKSQRWK</sequence>
<gene>
    <name evidence="1" type="ORF">J4727_08910</name>
</gene>
<protein>
    <submittedName>
        <fullName evidence="1">Uncharacterized protein</fullName>
    </submittedName>
</protein>
<evidence type="ECO:0000313" key="2">
    <source>
        <dbReference type="Proteomes" id="UP000664477"/>
    </source>
</evidence>
<accession>A0A939NC79</accession>